<gene>
    <name evidence="1" type="ORF">J2S48_005300</name>
</gene>
<evidence type="ECO:0000313" key="1">
    <source>
        <dbReference type="EMBL" id="MDR7385785.1"/>
    </source>
</evidence>
<proteinExistence type="predicted"/>
<protein>
    <submittedName>
        <fullName evidence="1">Acyl carrier protein</fullName>
    </submittedName>
</protein>
<reference evidence="1 2" key="1">
    <citation type="submission" date="2023-07" db="EMBL/GenBank/DDBJ databases">
        <title>Sequencing the genomes of 1000 actinobacteria strains.</title>
        <authorList>
            <person name="Klenk H.-P."/>
        </authorList>
    </citation>
    <scope>NUCLEOTIDE SEQUENCE [LARGE SCALE GENOMIC DNA]</scope>
    <source>
        <strain evidence="1 2">DSM 45554</strain>
    </source>
</reference>
<comment type="caution">
    <text evidence="1">The sequence shown here is derived from an EMBL/GenBank/DDBJ whole genome shotgun (WGS) entry which is preliminary data.</text>
</comment>
<accession>A0ABU2CWR9</accession>
<organism evidence="1 2">
    <name type="scientific">Promicromonospora iranensis</name>
    <dbReference type="NCBI Taxonomy" id="1105144"/>
    <lineage>
        <taxon>Bacteria</taxon>
        <taxon>Bacillati</taxon>
        <taxon>Actinomycetota</taxon>
        <taxon>Actinomycetes</taxon>
        <taxon>Micrococcales</taxon>
        <taxon>Promicromonosporaceae</taxon>
        <taxon>Promicromonospora</taxon>
    </lineage>
</organism>
<dbReference type="Proteomes" id="UP001183585">
    <property type="component" value="Unassembled WGS sequence"/>
</dbReference>
<evidence type="ECO:0000313" key="2">
    <source>
        <dbReference type="Proteomes" id="UP001183585"/>
    </source>
</evidence>
<name>A0ABU2CWR9_9MICO</name>
<dbReference type="EMBL" id="JAVDYE010000001">
    <property type="protein sequence ID" value="MDR7385785.1"/>
    <property type="molecule type" value="Genomic_DNA"/>
</dbReference>
<sequence length="44" mass="4979">MELITRLEKNLGITIGWADVSKMADLSGVYDVVEDAPRQKKHHL</sequence>
<keyword evidence="2" id="KW-1185">Reference proteome</keyword>